<accession>A0A139WQ29</accession>
<dbReference type="Proteomes" id="UP000076925">
    <property type="component" value="Unassembled WGS sequence"/>
</dbReference>
<name>A0A139WQ29_9CYAN</name>
<proteinExistence type="predicted"/>
<feature type="compositionally biased region" description="Low complexity" evidence="1">
    <location>
        <begin position="255"/>
        <end position="266"/>
    </location>
</feature>
<feature type="region of interest" description="Disordered" evidence="1">
    <location>
        <begin position="255"/>
        <end position="275"/>
    </location>
</feature>
<comment type="caution">
    <text evidence="2">The sequence shown here is derived from an EMBL/GenBank/DDBJ whole genome shotgun (WGS) entry which is preliminary data.</text>
</comment>
<dbReference type="RefSeq" id="WP_017740786.1">
    <property type="nucleotide sequence ID" value="NZ_KQ976356.1"/>
</dbReference>
<sequence length="275" mass="31183">MKDLVEKLSAIEVEEMSIAQRAAVVREIMDYLKVTDEQIEEYGKRGITEETQTEAASGLSSVVGEVAKVAQEEAKVTSVEIEPISFVEQEHQNQSSTNELNPTLEKTFEPEILNSSSNKNDDITNNSAEKTIENKEQSLVTDPQIQQFVIPIILDRINTFGKQDKESQKIVYQGEEYTASFKLEKDTQTLSLDRNSPKLEESQEALLASKDNSSKEYSIIVNNLTQEEFERFKALFQSQSRGQISQLERTSVEQQAYREQSQQQIQNKESGSELD</sequence>
<dbReference type="EMBL" id="ANNX02000078">
    <property type="protein sequence ID" value="KYC34543.1"/>
    <property type="molecule type" value="Genomic_DNA"/>
</dbReference>
<evidence type="ECO:0000256" key="1">
    <source>
        <dbReference type="SAM" id="MobiDB-lite"/>
    </source>
</evidence>
<organism evidence="2 3">
    <name type="scientific">Scytonema hofmannii PCC 7110</name>
    <dbReference type="NCBI Taxonomy" id="128403"/>
    <lineage>
        <taxon>Bacteria</taxon>
        <taxon>Bacillati</taxon>
        <taxon>Cyanobacteriota</taxon>
        <taxon>Cyanophyceae</taxon>
        <taxon>Nostocales</taxon>
        <taxon>Scytonemataceae</taxon>
        <taxon>Scytonema</taxon>
    </lineage>
</organism>
<gene>
    <name evidence="2" type="ORF">WA1_51030</name>
</gene>
<evidence type="ECO:0000313" key="3">
    <source>
        <dbReference type="Proteomes" id="UP000076925"/>
    </source>
</evidence>
<dbReference type="AlphaFoldDB" id="A0A139WQ29"/>
<reference evidence="2 3" key="1">
    <citation type="journal article" date="2013" name="Genome Biol. Evol.">
        <title>Genomes of Stigonematalean cyanobacteria (subsection V) and the evolution of oxygenic photosynthesis from prokaryotes to plastids.</title>
        <authorList>
            <person name="Dagan T."/>
            <person name="Roettger M."/>
            <person name="Stucken K."/>
            <person name="Landan G."/>
            <person name="Koch R."/>
            <person name="Major P."/>
            <person name="Gould S.B."/>
            <person name="Goremykin V.V."/>
            <person name="Rippka R."/>
            <person name="Tandeau de Marsac N."/>
            <person name="Gugger M."/>
            <person name="Lockhart P.J."/>
            <person name="Allen J.F."/>
            <person name="Brune I."/>
            <person name="Maus I."/>
            <person name="Puhler A."/>
            <person name="Martin W.F."/>
        </authorList>
    </citation>
    <scope>NUCLEOTIDE SEQUENCE [LARGE SCALE GENOMIC DNA]</scope>
    <source>
        <strain evidence="2 3">PCC 7110</strain>
    </source>
</reference>
<evidence type="ECO:0000313" key="2">
    <source>
        <dbReference type="EMBL" id="KYC34543.1"/>
    </source>
</evidence>
<dbReference type="OrthoDB" id="512963at2"/>
<protein>
    <submittedName>
        <fullName evidence="2">Uncharacterized protein</fullName>
    </submittedName>
</protein>
<keyword evidence="3" id="KW-1185">Reference proteome</keyword>